<gene>
    <name evidence="7" type="ORF">GCM10025791_20210</name>
</gene>
<evidence type="ECO:0000259" key="6">
    <source>
        <dbReference type="Pfam" id="PF05199"/>
    </source>
</evidence>
<evidence type="ECO:0000256" key="4">
    <source>
        <dbReference type="ARBA" id="ARBA00022827"/>
    </source>
</evidence>
<dbReference type="InterPro" id="IPR036188">
    <property type="entry name" value="FAD/NAD-bd_sf"/>
</dbReference>
<dbReference type="PANTHER" id="PTHR42784">
    <property type="entry name" value="PYRANOSE 2-OXIDASE"/>
    <property type="match status" value="1"/>
</dbReference>
<comment type="cofactor">
    <cofactor evidence="1">
        <name>FAD</name>
        <dbReference type="ChEBI" id="CHEBI:57692"/>
    </cofactor>
</comment>
<proteinExistence type="inferred from homology"/>
<name>A0AAV3U2F3_9ALTE</name>
<evidence type="ECO:0000256" key="2">
    <source>
        <dbReference type="ARBA" id="ARBA00010790"/>
    </source>
</evidence>
<dbReference type="PANTHER" id="PTHR42784:SF1">
    <property type="entry name" value="PYRANOSE 2-OXIDASE"/>
    <property type="match status" value="1"/>
</dbReference>
<dbReference type="InterPro" id="IPR051473">
    <property type="entry name" value="P2Ox-like"/>
</dbReference>
<accession>A0AAV3U2F3</accession>
<protein>
    <submittedName>
        <fullName evidence="7">GMC family oxidoreductase</fullName>
    </submittedName>
</protein>
<keyword evidence="8" id="KW-1185">Reference proteome</keyword>
<dbReference type="EMBL" id="BAABLX010000012">
    <property type="protein sequence ID" value="GAA4941694.1"/>
    <property type="molecule type" value="Genomic_DNA"/>
</dbReference>
<evidence type="ECO:0000313" key="8">
    <source>
        <dbReference type="Proteomes" id="UP001409585"/>
    </source>
</evidence>
<comment type="similarity">
    <text evidence="2">Belongs to the GMC oxidoreductase family.</text>
</comment>
<dbReference type="SUPFAM" id="SSF51905">
    <property type="entry name" value="FAD/NAD(P)-binding domain"/>
    <property type="match status" value="1"/>
</dbReference>
<dbReference type="Pfam" id="PF05199">
    <property type="entry name" value="GMC_oxred_C"/>
    <property type="match status" value="1"/>
</dbReference>
<sequence>MAYAETTFTNRSRVVLGMHIDTQLLEPDQIIESDVCIIGAGPAGTTSAQEFLDSDLRVTLLESGGLEYNPRAQQLSSGEISGDLYEPMEDTHLRQVGGTANHWIIKMADKEFGYRYAPLNDVDFKPRAAVPNSGWPITRKELEPYYQRAHTACEIGPFRYQAGSWDKQGFETLDVEEKGLVNNYFAFGPTRVFTKTIPEKIAGSKNVNLYYNATVVELLCHADSDKVSCAKVRTFDGKETLFKAQYFILAGGGYQTARLLLASNRQKSNGLGNEHDVVGRYYMDHSLSPSGNFYPHDLKLINRLGVYDMRLIDGASILGKLGFTEKTLEEQQLLNFTATVFPMPKARDVDALKALRSIAIDLKGRRFPKHLLRNAYKGLLGGKHLMHVLFQLLIHGAPIMPGFGQGGWSKTHDNHKKFERLELLAFVEQSPMPDNRVTLSNEKDELGMPKLKAHYKWREQDLKSISKAGKLMGQALSATNLGRFVPAGDGNNPVIGSLGLHHIMGTTRMGNDPATSVVDKHCKVHSLDNLYIASSSVFTTGGYANPTLTILALALRVTDTVKTRVTAGEVSFQNQQEVLEAVT</sequence>
<dbReference type="Proteomes" id="UP001409585">
    <property type="component" value="Unassembled WGS sequence"/>
</dbReference>
<keyword evidence="5" id="KW-0560">Oxidoreductase</keyword>
<dbReference type="InterPro" id="IPR007867">
    <property type="entry name" value="GMC_OxRtase_C"/>
</dbReference>
<organism evidence="7 8">
    <name type="scientific">Halioxenophilus aromaticivorans</name>
    <dbReference type="NCBI Taxonomy" id="1306992"/>
    <lineage>
        <taxon>Bacteria</taxon>
        <taxon>Pseudomonadati</taxon>
        <taxon>Pseudomonadota</taxon>
        <taxon>Gammaproteobacteria</taxon>
        <taxon>Alteromonadales</taxon>
        <taxon>Alteromonadaceae</taxon>
        <taxon>Halioxenophilus</taxon>
    </lineage>
</organism>
<feature type="domain" description="Glucose-methanol-choline oxidoreductase C-terminal" evidence="6">
    <location>
        <begin position="431"/>
        <end position="554"/>
    </location>
</feature>
<dbReference type="GO" id="GO:0016614">
    <property type="term" value="F:oxidoreductase activity, acting on CH-OH group of donors"/>
    <property type="evidence" value="ECO:0007669"/>
    <property type="project" value="InterPro"/>
</dbReference>
<evidence type="ECO:0000256" key="3">
    <source>
        <dbReference type="ARBA" id="ARBA00022630"/>
    </source>
</evidence>
<reference evidence="8" key="1">
    <citation type="journal article" date="2019" name="Int. J. Syst. Evol. Microbiol.">
        <title>The Global Catalogue of Microorganisms (GCM) 10K type strain sequencing project: providing services to taxonomists for standard genome sequencing and annotation.</title>
        <authorList>
            <consortium name="The Broad Institute Genomics Platform"/>
            <consortium name="The Broad Institute Genome Sequencing Center for Infectious Disease"/>
            <person name="Wu L."/>
            <person name="Ma J."/>
        </authorList>
    </citation>
    <scope>NUCLEOTIDE SEQUENCE [LARGE SCALE GENOMIC DNA]</scope>
    <source>
        <strain evidence="8">JCM 19134</strain>
    </source>
</reference>
<evidence type="ECO:0000256" key="5">
    <source>
        <dbReference type="ARBA" id="ARBA00023002"/>
    </source>
</evidence>
<comment type="caution">
    <text evidence="7">The sequence shown here is derived from an EMBL/GenBank/DDBJ whole genome shotgun (WGS) entry which is preliminary data.</text>
</comment>
<keyword evidence="4" id="KW-0274">FAD</keyword>
<dbReference type="AlphaFoldDB" id="A0AAV3U2F3"/>
<keyword evidence="3" id="KW-0285">Flavoprotein</keyword>
<dbReference type="SUPFAM" id="SSF54373">
    <property type="entry name" value="FAD-linked reductases, C-terminal domain"/>
    <property type="match status" value="1"/>
</dbReference>
<evidence type="ECO:0000313" key="7">
    <source>
        <dbReference type="EMBL" id="GAA4941694.1"/>
    </source>
</evidence>
<evidence type="ECO:0000256" key="1">
    <source>
        <dbReference type="ARBA" id="ARBA00001974"/>
    </source>
</evidence>
<dbReference type="Gene3D" id="3.50.50.60">
    <property type="entry name" value="FAD/NAD(P)-binding domain"/>
    <property type="match status" value="2"/>
</dbReference>